<dbReference type="KEGG" id="tpsc:RBB77_18210"/>
<gene>
    <name evidence="1" type="ORF">RBB77_18210</name>
</gene>
<keyword evidence="1" id="KW-0378">Hydrolase</keyword>
<dbReference type="InterPro" id="IPR024078">
    <property type="entry name" value="LmbE-like_dom_sf"/>
</dbReference>
<name>A0AAU7ZN34_9BACT</name>
<dbReference type="SUPFAM" id="SSF102588">
    <property type="entry name" value="LmbE-like"/>
    <property type="match status" value="1"/>
</dbReference>
<dbReference type="RefSeq" id="WP_353063200.1">
    <property type="nucleotide sequence ID" value="NZ_CP132942.1"/>
</dbReference>
<reference evidence="1" key="1">
    <citation type="submission" date="2023-08" db="EMBL/GenBank/DDBJ databases">
        <authorList>
            <person name="Messyasz A."/>
            <person name="Mannisto M.K."/>
            <person name="Kerkhof L.J."/>
            <person name="Haggblom M."/>
        </authorList>
    </citation>
    <scope>NUCLEOTIDE SEQUENCE</scope>
    <source>
        <strain evidence="1">X5P6</strain>
    </source>
</reference>
<accession>A0AAU7ZN34</accession>
<dbReference type="EMBL" id="CP132942">
    <property type="protein sequence ID" value="XCB32356.1"/>
    <property type="molecule type" value="Genomic_DNA"/>
</dbReference>
<dbReference type="Pfam" id="PF02585">
    <property type="entry name" value="PIG-L"/>
    <property type="match status" value="1"/>
</dbReference>
<organism evidence="1">
    <name type="scientific">Tunturiibacter psychrotolerans</name>
    <dbReference type="NCBI Taxonomy" id="3069686"/>
    <lineage>
        <taxon>Bacteria</taxon>
        <taxon>Pseudomonadati</taxon>
        <taxon>Acidobacteriota</taxon>
        <taxon>Terriglobia</taxon>
        <taxon>Terriglobales</taxon>
        <taxon>Acidobacteriaceae</taxon>
        <taxon>Tunturiibacter</taxon>
    </lineage>
</organism>
<dbReference type="PANTHER" id="PTHR12993">
    <property type="entry name" value="N-ACETYLGLUCOSAMINYL-PHOSPHATIDYLINOSITOL DE-N-ACETYLASE-RELATED"/>
    <property type="match status" value="1"/>
</dbReference>
<dbReference type="Gene3D" id="3.40.50.10320">
    <property type="entry name" value="LmbE-like"/>
    <property type="match status" value="1"/>
</dbReference>
<dbReference type="GO" id="GO:0016811">
    <property type="term" value="F:hydrolase activity, acting on carbon-nitrogen (but not peptide) bonds, in linear amides"/>
    <property type="evidence" value="ECO:0007669"/>
    <property type="project" value="TreeGrafter"/>
</dbReference>
<sequence length="229" mass="25241">MIVPLVFEDEWLAALEDLPVWAPPPKRVVVLAPHPDDETLGAGGFIAAQCLRGTDVVVVAATDGESAYGYDPGLGKIRELEQRNALKRLGVSAENISRLRLPDSDVAAHEARLVEQLLPFVTKDTHLIAPWRGDFHPDHEACGRAAERVAFQTGATLTSYFFWTWHRGATASLDKLTLRSFPLDQRQQKSKSEALKCHSSQLAHDSGEPILPDSLLAPARRPFEVFCIS</sequence>
<dbReference type="InterPro" id="IPR003737">
    <property type="entry name" value="GlcNAc_PI_deacetylase-related"/>
</dbReference>
<dbReference type="AlphaFoldDB" id="A0AAU7ZN34"/>
<dbReference type="PANTHER" id="PTHR12993:SF29">
    <property type="entry name" value="BLR3841 PROTEIN"/>
    <property type="match status" value="1"/>
</dbReference>
<proteinExistence type="predicted"/>
<reference evidence="1" key="2">
    <citation type="journal article" date="2024" name="Environ. Microbiol.">
        <title>Genome analysis and description of Tunturibacter gen. nov. expands the diversity of Terriglobia in tundra soils.</title>
        <authorList>
            <person name="Messyasz A."/>
            <person name="Mannisto M.K."/>
            <person name="Kerkhof L.J."/>
            <person name="Haggblom M.M."/>
        </authorList>
    </citation>
    <scope>NUCLEOTIDE SEQUENCE</scope>
    <source>
        <strain evidence="1">X5P6</strain>
    </source>
</reference>
<evidence type="ECO:0000313" key="1">
    <source>
        <dbReference type="EMBL" id="XCB32356.1"/>
    </source>
</evidence>
<protein>
    <submittedName>
        <fullName evidence="1">PIG-L family deacetylase</fullName>
        <ecNumber evidence="1">3.5.1.-</ecNumber>
    </submittedName>
</protein>
<dbReference type="EC" id="3.5.1.-" evidence="1"/>